<name>A0A172WP64_STUST</name>
<feature type="domain" description="A9CJY8-like N-terminal" evidence="2">
    <location>
        <begin position="11"/>
        <end position="49"/>
    </location>
</feature>
<dbReference type="InterPro" id="IPR051719">
    <property type="entry name" value="CASTOR_mTORC1"/>
</dbReference>
<proteinExistence type="predicted"/>
<dbReference type="InterPro" id="IPR045865">
    <property type="entry name" value="ACT-like_dom_sf"/>
</dbReference>
<dbReference type="InterPro" id="IPR016540">
    <property type="entry name" value="UCP008459"/>
</dbReference>
<dbReference type="Gene3D" id="3.30.2130.10">
    <property type="entry name" value="VC0802-like"/>
    <property type="match status" value="1"/>
</dbReference>
<dbReference type="EMBL" id="CP015641">
    <property type="protein sequence ID" value="ANF25079.1"/>
    <property type="molecule type" value="Genomic_DNA"/>
</dbReference>
<dbReference type="PIRSF" id="PIRSF008459">
    <property type="entry name" value="UCP008459"/>
    <property type="match status" value="1"/>
</dbReference>
<dbReference type="InterPro" id="IPR027795">
    <property type="entry name" value="CASTOR_ACT_dom"/>
</dbReference>
<dbReference type="RefSeq" id="WP_064481122.1">
    <property type="nucleotide sequence ID" value="NZ_CP015641.1"/>
</dbReference>
<reference evidence="3 4" key="1">
    <citation type="submission" date="2016-05" db="EMBL/GenBank/DDBJ databases">
        <title>Genome sequence of Pseudomonas stutzeri 273 and identification of the exopolysaccharide biosynthesis locus.</title>
        <authorList>
            <person name="Wu S."/>
            <person name="Sun C."/>
        </authorList>
    </citation>
    <scope>NUCLEOTIDE SEQUENCE [LARGE SCALE GENOMIC DNA]</scope>
    <source>
        <strain evidence="3 4">273</strain>
    </source>
</reference>
<dbReference type="SUPFAM" id="SSF55021">
    <property type="entry name" value="ACT-like"/>
    <property type="match status" value="2"/>
</dbReference>
<dbReference type="PANTHER" id="PTHR31131">
    <property type="entry name" value="CHROMOSOME 1, WHOLE GENOME SHOTGUN SEQUENCE"/>
    <property type="match status" value="1"/>
</dbReference>
<gene>
    <name evidence="3" type="ORF">PS273GM_07885</name>
</gene>
<feature type="domain" description="CASTOR ACT" evidence="1">
    <location>
        <begin position="58"/>
        <end position="120"/>
    </location>
</feature>
<dbReference type="AlphaFoldDB" id="A0A172WP64"/>
<dbReference type="PANTHER" id="PTHR31131:SF6">
    <property type="entry name" value="CASTOR ACT DOMAIN-CONTAINING PROTEIN"/>
    <property type="match status" value="1"/>
</dbReference>
<evidence type="ECO:0000259" key="1">
    <source>
        <dbReference type="Pfam" id="PF13840"/>
    </source>
</evidence>
<evidence type="ECO:0000313" key="3">
    <source>
        <dbReference type="EMBL" id="ANF25079.1"/>
    </source>
</evidence>
<dbReference type="Proteomes" id="UP000077787">
    <property type="component" value="Chromosome"/>
</dbReference>
<evidence type="ECO:0000313" key="4">
    <source>
        <dbReference type="Proteomes" id="UP000077787"/>
    </source>
</evidence>
<organism evidence="3 4">
    <name type="scientific">Stutzerimonas stutzeri</name>
    <name type="common">Pseudomonas stutzeri</name>
    <dbReference type="NCBI Taxonomy" id="316"/>
    <lineage>
        <taxon>Bacteria</taxon>
        <taxon>Pseudomonadati</taxon>
        <taxon>Pseudomonadota</taxon>
        <taxon>Gammaproteobacteria</taxon>
        <taxon>Pseudomonadales</taxon>
        <taxon>Pseudomonadaceae</taxon>
        <taxon>Stutzerimonas</taxon>
    </lineage>
</organism>
<accession>A0A172WP64</accession>
<protein>
    <submittedName>
        <fullName evidence="3">Amino acid-binding protein</fullName>
    </submittedName>
</protein>
<dbReference type="Pfam" id="PF13840">
    <property type="entry name" value="ACT_7"/>
    <property type="match status" value="1"/>
</dbReference>
<dbReference type="InterPro" id="IPR049447">
    <property type="entry name" value="A9CJY8-like_N"/>
</dbReference>
<sequence length="127" mass="13481">MNHTFSVLPQSFVIAQLERDADLPNAVLASPGFMSITRTDDELSIVCAEGVATGLARVDSGWRAIKVQGPFAFDQTGVLATFLDPLAAAAIGIFAVSTFDTDYILVKSMNLENAVQVLKDAGHLLLG</sequence>
<dbReference type="Pfam" id="PF21631">
    <property type="entry name" value="A9CJY8-like_N"/>
    <property type="match status" value="1"/>
</dbReference>
<evidence type="ECO:0000259" key="2">
    <source>
        <dbReference type="Pfam" id="PF21631"/>
    </source>
</evidence>
<dbReference type="OrthoDB" id="5615858at2"/>